<dbReference type="SUPFAM" id="SSF50475">
    <property type="entry name" value="FMN-binding split barrel"/>
    <property type="match status" value="2"/>
</dbReference>
<dbReference type="GO" id="GO:0005737">
    <property type="term" value="C:cytoplasm"/>
    <property type="evidence" value="ECO:0007669"/>
    <property type="project" value="UniProtKB-ARBA"/>
</dbReference>
<comment type="caution">
    <text evidence="3">The sequence shown here is derived from an EMBL/GenBank/DDBJ whole genome shotgun (WGS) entry which is preliminary data.</text>
</comment>
<feature type="domain" description="CREG-like beta-barrel" evidence="2">
    <location>
        <begin position="23"/>
        <end position="200"/>
    </location>
</feature>
<dbReference type="PANTHER" id="PTHR13343:SF17">
    <property type="entry name" value="CELLULAR REPRESSOR OF E1A-STIMULATED GENES, ISOFORM A"/>
    <property type="match status" value="1"/>
</dbReference>
<evidence type="ECO:0000256" key="1">
    <source>
        <dbReference type="SAM" id="SignalP"/>
    </source>
</evidence>
<dbReference type="OrthoDB" id="46836at2759"/>
<name>A0A1Z5KE39_FISSO</name>
<evidence type="ECO:0000313" key="4">
    <source>
        <dbReference type="Proteomes" id="UP000198406"/>
    </source>
</evidence>
<feature type="signal peptide" evidence="1">
    <location>
        <begin position="1"/>
        <end position="16"/>
    </location>
</feature>
<dbReference type="Pfam" id="PF13883">
    <property type="entry name" value="CREG_beta-barrel"/>
    <property type="match status" value="2"/>
</dbReference>
<sequence length="480" mass="52293">MKFLLLFAAALSSVHSFEATKDAAKEASAARWLTTQSTWGTLTTRPEKAFFGQDGDVETNDLLAVVLPFAADESNEGRIFFYLMGESHLHGSSLTLSQAALNTELFAVPGCGTPESAVDPQDPRCIKLTISGSIHPCSASHDVGPYCEEIGWKALLAKHPTMANWPEDHDFRVHEFVVQDSLWMIGSFGGASVMTPEEYRQAAAVEHVIAGGEAVTPPIIPAFDKIVPKWNNFATRARWITHHSKWSTIATVVSKNSAEEVSSSALSVFGNIRSIADGVNLSTSTGRPLFYLPDADTLAINMKANDNHIVLSLSEASLAERVSDGRACGGQELPLCAQVALYGKAVPVEFNHDIATQFQHTHPLASWMAEGGSHMSGSYYTIDLTKVVILDYFGGFHEVGVDDYLNTNLSFLLENGVSQAALDRPSWFSGHPIVWMMAGFLLGWLLSRYMVRPVSGPQYRTVADASKTNETMEMEVDTEA</sequence>
<feature type="chain" id="PRO_5012283640" description="CREG-like beta-barrel domain-containing protein" evidence="1">
    <location>
        <begin position="17"/>
        <end position="480"/>
    </location>
</feature>
<organism evidence="3 4">
    <name type="scientific">Fistulifera solaris</name>
    <name type="common">Oleaginous diatom</name>
    <dbReference type="NCBI Taxonomy" id="1519565"/>
    <lineage>
        <taxon>Eukaryota</taxon>
        <taxon>Sar</taxon>
        <taxon>Stramenopiles</taxon>
        <taxon>Ochrophyta</taxon>
        <taxon>Bacillariophyta</taxon>
        <taxon>Bacillariophyceae</taxon>
        <taxon>Bacillariophycidae</taxon>
        <taxon>Naviculales</taxon>
        <taxon>Naviculaceae</taxon>
        <taxon>Fistulifera</taxon>
    </lineage>
</organism>
<dbReference type="InterPro" id="IPR012349">
    <property type="entry name" value="Split_barrel_FMN-bd"/>
</dbReference>
<dbReference type="InterPro" id="IPR055343">
    <property type="entry name" value="CREG_beta-barrel"/>
</dbReference>
<dbReference type="AlphaFoldDB" id="A0A1Z5KE39"/>
<dbReference type="EMBL" id="BDSP01000209">
    <property type="protein sequence ID" value="GAX24487.1"/>
    <property type="molecule type" value="Genomic_DNA"/>
</dbReference>
<evidence type="ECO:0000259" key="2">
    <source>
        <dbReference type="Pfam" id="PF13883"/>
    </source>
</evidence>
<dbReference type="PANTHER" id="PTHR13343">
    <property type="entry name" value="CREG1 PROTEIN"/>
    <property type="match status" value="1"/>
</dbReference>
<dbReference type="InParanoid" id="A0A1Z5KE39"/>
<protein>
    <recommendedName>
        <fullName evidence="2">CREG-like beta-barrel domain-containing protein</fullName>
    </recommendedName>
</protein>
<proteinExistence type="predicted"/>
<dbReference type="Gene3D" id="2.30.110.10">
    <property type="entry name" value="Electron Transport, Fmn-binding Protein, Chain A"/>
    <property type="match status" value="2"/>
</dbReference>
<gene>
    <name evidence="3" type="ORF">FisN_2Hh020</name>
</gene>
<evidence type="ECO:0000313" key="3">
    <source>
        <dbReference type="EMBL" id="GAX24487.1"/>
    </source>
</evidence>
<feature type="domain" description="CREG-like beta-barrel" evidence="2">
    <location>
        <begin position="230"/>
        <end position="405"/>
    </location>
</feature>
<dbReference type="Proteomes" id="UP000198406">
    <property type="component" value="Unassembled WGS sequence"/>
</dbReference>
<keyword evidence="4" id="KW-1185">Reference proteome</keyword>
<reference evidence="3 4" key="1">
    <citation type="journal article" date="2015" name="Plant Cell">
        <title>Oil accumulation by the oleaginous diatom Fistulifera solaris as revealed by the genome and transcriptome.</title>
        <authorList>
            <person name="Tanaka T."/>
            <person name="Maeda Y."/>
            <person name="Veluchamy A."/>
            <person name="Tanaka M."/>
            <person name="Abida H."/>
            <person name="Marechal E."/>
            <person name="Bowler C."/>
            <person name="Muto M."/>
            <person name="Sunaga Y."/>
            <person name="Tanaka M."/>
            <person name="Yoshino T."/>
            <person name="Taniguchi T."/>
            <person name="Fukuda Y."/>
            <person name="Nemoto M."/>
            <person name="Matsumoto M."/>
            <person name="Wong P.S."/>
            <person name="Aburatani S."/>
            <person name="Fujibuchi W."/>
        </authorList>
    </citation>
    <scope>NUCLEOTIDE SEQUENCE [LARGE SCALE GENOMIC DNA]</scope>
    <source>
        <strain evidence="3 4">JPCC DA0580</strain>
    </source>
</reference>
<keyword evidence="1" id="KW-0732">Signal</keyword>
<accession>A0A1Z5KE39</accession>